<reference evidence="10 11" key="1">
    <citation type="journal article" date="2018" name="Nat. Biotechnol.">
        <title>A standardized bacterial taxonomy based on genome phylogeny substantially revises the tree of life.</title>
        <authorList>
            <person name="Parks D.H."/>
            <person name="Chuvochina M."/>
            <person name="Waite D.W."/>
            <person name="Rinke C."/>
            <person name="Skarshewski A."/>
            <person name="Chaumeil P.A."/>
            <person name="Hugenholtz P."/>
        </authorList>
    </citation>
    <scope>NUCLEOTIDE SEQUENCE [LARGE SCALE GENOMIC DNA]</scope>
    <source>
        <strain evidence="10">UBA9360</strain>
    </source>
</reference>
<keyword evidence="5 7" id="KW-0443">Lipid metabolism</keyword>
<evidence type="ECO:0000256" key="3">
    <source>
        <dbReference type="ARBA" id="ARBA00022679"/>
    </source>
</evidence>
<dbReference type="EMBL" id="DMUP01000094">
    <property type="protein sequence ID" value="HAR55979.1"/>
    <property type="molecule type" value="Genomic_DNA"/>
</dbReference>
<keyword evidence="1 7" id="KW-0444">Lipid biosynthesis</keyword>
<evidence type="ECO:0000259" key="8">
    <source>
        <dbReference type="Pfam" id="PF04613"/>
    </source>
</evidence>
<dbReference type="PROSITE" id="PS00101">
    <property type="entry name" value="HEXAPEP_TRANSFERASES"/>
    <property type="match status" value="1"/>
</dbReference>
<keyword evidence="4 7" id="KW-0677">Repeat</keyword>
<dbReference type="Proteomes" id="UP000262878">
    <property type="component" value="Unassembled WGS sequence"/>
</dbReference>
<evidence type="ECO:0000256" key="6">
    <source>
        <dbReference type="ARBA" id="ARBA00023315"/>
    </source>
</evidence>
<comment type="pathway">
    <text evidence="7">Bacterial outer membrane biogenesis; LPS lipid A biosynthesis.</text>
</comment>
<feature type="domain" description="UDP-3-O-[3-hydroxymyristoyl] glucosamine N-acyltransferase non-repeat region" evidence="8">
    <location>
        <begin position="23"/>
        <end position="89"/>
    </location>
</feature>
<evidence type="ECO:0000256" key="4">
    <source>
        <dbReference type="ARBA" id="ARBA00022737"/>
    </source>
</evidence>
<comment type="function">
    <text evidence="7">Catalyzes the N-acylation of UDP-3-O-acylglucosamine using 3-hydroxyacyl-ACP as the acyl donor. Is involved in the biosynthesis of lipid A, a phosphorylated glycolipid that anchors the lipopolysaccharide to the outer membrane of the cell.</text>
</comment>
<sequence>MTEYSLKQLAEYVDGEVRGDANLVVTGIGTLQSASATQIAFLANSRYKSQLESSHAGAVILSPKDVEDTPAINAIVVNNPYAAFAKIAQRLDTTPAPAEGVAETARVHPTAKLGSNVALGEYVVIEAGAVIGDNVAIGSHAHIGPEVSIGENTRIWSGVHIYHRCVIGAQCNVHSGAVIGADGFGWAPENGQWLKIPQIGRVIIGNDVEIGASTTVDRGALDDTVISNGCIIDNQCQIAHNVFIDENTAIAGCTVLAGSCRIGKRCMIGGASAINGHISICDDVQIMGFAMVIKEINEPGVYASGIPAASHREWRRNGARYRQLDDLFKRVKGIEQELQKIK</sequence>
<keyword evidence="6 7" id="KW-0012">Acyltransferase</keyword>
<dbReference type="STRING" id="314276.OS145_07519"/>
<feature type="active site" description="Proton acceptor" evidence="7">
    <location>
        <position position="240"/>
    </location>
</feature>
<proteinExistence type="inferred from homology"/>
<dbReference type="Gene3D" id="1.20.5.170">
    <property type="match status" value="1"/>
</dbReference>
<dbReference type="InterPro" id="IPR056729">
    <property type="entry name" value="GMPPB_C"/>
</dbReference>
<evidence type="ECO:0000256" key="2">
    <source>
        <dbReference type="ARBA" id="ARBA00022556"/>
    </source>
</evidence>
<comment type="subunit">
    <text evidence="7">Homotrimer.</text>
</comment>
<dbReference type="AlphaFoldDB" id="A0A348WN67"/>
<keyword evidence="3 7" id="KW-0808">Transferase</keyword>
<name>A0A348WN67_9GAMM</name>
<evidence type="ECO:0000313" key="11">
    <source>
        <dbReference type="Proteomes" id="UP000262878"/>
    </source>
</evidence>
<evidence type="ECO:0000256" key="7">
    <source>
        <dbReference type="HAMAP-Rule" id="MF_00523"/>
    </source>
</evidence>
<comment type="caution">
    <text evidence="10">The sequence shown here is derived from an EMBL/GenBank/DDBJ whole genome shotgun (WGS) entry which is preliminary data.</text>
</comment>
<accession>A0A348WN67</accession>
<dbReference type="InterPro" id="IPR020573">
    <property type="entry name" value="UDP_GlcNAc_AcTrfase_non-rep"/>
</dbReference>
<dbReference type="PANTHER" id="PTHR43378">
    <property type="entry name" value="UDP-3-O-ACYLGLUCOSAMINE N-ACYLTRANSFERASE"/>
    <property type="match status" value="1"/>
</dbReference>
<dbReference type="GO" id="GO:0016020">
    <property type="term" value="C:membrane"/>
    <property type="evidence" value="ECO:0007669"/>
    <property type="project" value="GOC"/>
</dbReference>
<dbReference type="GO" id="GO:0103118">
    <property type="term" value="F:UDP-3-O-[(3R)-3-hydroxyacyl]-glucosamine N-acyltransferase activity"/>
    <property type="evidence" value="ECO:0007669"/>
    <property type="project" value="UniProtKB-EC"/>
</dbReference>
<evidence type="ECO:0000256" key="5">
    <source>
        <dbReference type="ARBA" id="ARBA00023098"/>
    </source>
</evidence>
<feature type="domain" description="Mannose-1-phosphate guanyltransferase C-terminal" evidence="9">
    <location>
        <begin position="130"/>
        <end position="218"/>
    </location>
</feature>
<evidence type="ECO:0000256" key="1">
    <source>
        <dbReference type="ARBA" id="ARBA00022516"/>
    </source>
</evidence>
<dbReference type="RefSeq" id="WP_272977451.1">
    <property type="nucleotide sequence ID" value="NZ_DAIRLQ010000004.1"/>
</dbReference>
<dbReference type="Pfam" id="PF04613">
    <property type="entry name" value="LpxD"/>
    <property type="match status" value="1"/>
</dbReference>
<evidence type="ECO:0000259" key="9">
    <source>
        <dbReference type="Pfam" id="PF25087"/>
    </source>
</evidence>
<dbReference type="InterPro" id="IPR018357">
    <property type="entry name" value="Hexapep_transf_CS"/>
</dbReference>
<dbReference type="GO" id="GO:0009245">
    <property type="term" value="P:lipid A biosynthetic process"/>
    <property type="evidence" value="ECO:0007669"/>
    <property type="project" value="UniProtKB-UniRule"/>
</dbReference>
<dbReference type="CDD" id="cd03352">
    <property type="entry name" value="LbH_LpxD"/>
    <property type="match status" value="1"/>
</dbReference>
<dbReference type="PANTHER" id="PTHR43378:SF2">
    <property type="entry name" value="UDP-3-O-ACYLGLUCOSAMINE N-ACYLTRANSFERASE 1, MITOCHONDRIAL-RELATED"/>
    <property type="match status" value="1"/>
</dbReference>
<keyword evidence="2 7" id="KW-0441">Lipid A biosynthesis</keyword>
<dbReference type="SUPFAM" id="SSF51161">
    <property type="entry name" value="Trimeric LpxA-like enzymes"/>
    <property type="match status" value="1"/>
</dbReference>
<dbReference type="InterPro" id="IPR011004">
    <property type="entry name" value="Trimer_LpxA-like_sf"/>
</dbReference>
<dbReference type="Gene3D" id="3.40.1390.10">
    <property type="entry name" value="MurE/MurF, N-terminal domain"/>
    <property type="match status" value="1"/>
</dbReference>
<comment type="similarity">
    <text evidence="7">Belongs to the transferase hexapeptide repeat family. LpxD subfamily.</text>
</comment>
<comment type="catalytic activity">
    <reaction evidence="7">
        <text>a UDP-3-O-[(3R)-3-hydroxyacyl]-alpha-D-glucosamine + a (3R)-hydroxyacyl-[ACP] = a UDP-2-N,3-O-bis[(3R)-3-hydroxyacyl]-alpha-D-glucosamine + holo-[ACP] + H(+)</text>
        <dbReference type="Rhea" id="RHEA:53836"/>
        <dbReference type="Rhea" id="RHEA-COMP:9685"/>
        <dbReference type="Rhea" id="RHEA-COMP:9945"/>
        <dbReference type="ChEBI" id="CHEBI:15378"/>
        <dbReference type="ChEBI" id="CHEBI:64479"/>
        <dbReference type="ChEBI" id="CHEBI:78827"/>
        <dbReference type="ChEBI" id="CHEBI:137740"/>
        <dbReference type="ChEBI" id="CHEBI:137748"/>
        <dbReference type="EC" id="2.3.1.191"/>
    </reaction>
</comment>
<dbReference type="NCBIfam" id="TIGR01853">
    <property type="entry name" value="lipid_A_lpxD"/>
    <property type="match status" value="1"/>
</dbReference>
<dbReference type="NCBIfam" id="NF002060">
    <property type="entry name" value="PRK00892.1"/>
    <property type="match status" value="1"/>
</dbReference>
<protein>
    <recommendedName>
        <fullName evidence="7">UDP-3-O-acylglucosamine N-acyltransferase</fullName>
        <ecNumber evidence="7">2.3.1.191</ecNumber>
    </recommendedName>
</protein>
<dbReference type="UniPathway" id="UPA00973"/>
<dbReference type="EC" id="2.3.1.191" evidence="7"/>
<evidence type="ECO:0000313" key="10">
    <source>
        <dbReference type="EMBL" id="HAR55979.1"/>
    </source>
</evidence>
<dbReference type="Pfam" id="PF25087">
    <property type="entry name" value="GMPPB_C"/>
    <property type="match status" value="1"/>
</dbReference>
<dbReference type="Gene3D" id="2.160.10.10">
    <property type="entry name" value="Hexapeptide repeat proteins"/>
    <property type="match status" value="1"/>
</dbReference>
<dbReference type="InterPro" id="IPR007691">
    <property type="entry name" value="LpxD"/>
</dbReference>
<dbReference type="HAMAP" id="MF_00523">
    <property type="entry name" value="LpxD"/>
    <property type="match status" value="1"/>
</dbReference>
<gene>
    <name evidence="7 10" type="primary">lpxD</name>
    <name evidence="10" type="ORF">DCR58_04235</name>
</gene>
<dbReference type="GO" id="GO:0016410">
    <property type="term" value="F:N-acyltransferase activity"/>
    <property type="evidence" value="ECO:0007669"/>
    <property type="project" value="InterPro"/>
</dbReference>
<organism evidence="10 11">
    <name type="scientific">Idiomarina baltica</name>
    <dbReference type="NCBI Taxonomy" id="190892"/>
    <lineage>
        <taxon>Bacteria</taxon>
        <taxon>Pseudomonadati</taxon>
        <taxon>Pseudomonadota</taxon>
        <taxon>Gammaproteobacteria</taxon>
        <taxon>Alteromonadales</taxon>
        <taxon>Idiomarinaceae</taxon>
        <taxon>Idiomarina</taxon>
    </lineage>
</organism>